<evidence type="ECO:0000313" key="3">
    <source>
        <dbReference type="EMBL" id="CAA7020952.1"/>
    </source>
</evidence>
<name>A0A6D2I6Z4_9BRAS</name>
<evidence type="ECO:0000259" key="1">
    <source>
        <dbReference type="Pfam" id="PF13456"/>
    </source>
</evidence>
<proteinExistence type="predicted"/>
<dbReference type="GO" id="GO:0004523">
    <property type="term" value="F:RNA-DNA hybrid ribonuclease activity"/>
    <property type="evidence" value="ECO:0007669"/>
    <property type="project" value="InterPro"/>
</dbReference>
<dbReference type="PANTHER" id="PTHR47074">
    <property type="entry name" value="BNAC02G40300D PROTEIN"/>
    <property type="match status" value="1"/>
</dbReference>
<dbReference type="AlphaFoldDB" id="A0A6D2I6Z4"/>
<dbReference type="CDD" id="cd06222">
    <property type="entry name" value="RNase_H_like"/>
    <property type="match status" value="1"/>
</dbReference>
<dbReference type="Pfam" id="PF13456">
    <property type="entry name" value="RVT_3"/>
    <property type="match status" value="1"/>
</dbReference>
<dbReference type="InterPro" id="IPR036397">
    <property type="entry name" value="RNaseH_sf"/>
</dbReference>
<dbReference type="GO" id="GO:0003676">
    <property type="term" value="F:nucleic acid binding"/>
    <property type="evidence" value="ECO:0007669"/>
    <property type="project" value="InterPro"/>
</dbReference>
<comment type="caution">
    <text evidence="3">The sequence shown here is derived from an EMBL/GenBank/DDBJ whole genome shotgun (WGS) entry which is preliminary data.</text>
</comment>
<sequence>MIAARNLLKAGLRKSIGTGATTAVWSDAWIPVTPPTQLVGKNVFKDPYLLVYHLIDQHTKVWKDEVLHQLFTAEEVKRIRCVKPSRTPQMDKFVWAYTKSGIYTVKTGYNLASDLKETSDSPQVLEPSVTALKSRVWTTKTTRKIKHFMWQSIAGCLPVKNNLVERHCGIDRLCPRCDAAPETPNHLLFECPAALQVRSISEFPYVLGDFPCDSLYKNVDHLFWRAKEANIPEKTIERFPWIMWYLWKARNEKVFNEKDIPPLDTFQLACPESENWTVAQLVDNPLENDVTPSSVAPTEQIITFPRCQSDASWCPNSSFFGKGFVIENENGERIWGASAEFQVSSPLHAELTALTWAMTMALQRGLYSLSFETDCMQLVKIIEDEEEWPTMASELEVFKFLRSSFSIFSLSFIPCLLNVRADSLSKGARARDCCFSYVDHSIPSWLVLETNQLN</sequence>
<feature type="domain" description="RNase H type-1" evidence="1">
    <location>
        <begin position="313"/>
        <end position="426"/>
    </location>
</feature>
<protein>
    <recommendedName>
        <fullName evidence="5">RNase H type-1 domain-containing protein</fullName>
    </recommendedName>
</protein>
<feature type="domain" description="Reverse transcriptase zinc-binding" evidence="2">
    <location>
        <begin position="103"/>
        <end position="197"/>
    </location>
</feature>
<dbReference type="Proteomes" id="UP000467841">
    <property type="component" value="Unassembled WGS sequence"/>
</dbReference>
<dbReference type="PANTHER" id="PTHR47074:SF49">
    <property type="entry name" value="POLYNUCLEOTIDYL TRANSFERASE, RIBONUCLEASE H-LIKE SUPERFAMILY PROTEIN"/>
    <property type="match status" value="1"/>
</dbReference>
<gene>
    <name evidence="3" type="ORF">MERR_LOCUS8187</name>
</gene>
<dbReference type="InterPro" id="IPR026960">
    <property type="entry name" value="RVT-Znf"/>
</dbReference>
<dbReference type="InterPro" id="IPR012337">
    <property type="entry name" value="RNaseH-like_sf"/>
</dbReference>
<evidence type="ECO:0008006" key="5">
    <source>
        <dbReference type="Google" id="ProtNLM"/>
    </source>
</evidence>
<dbReference type="InterPro" id="IPR052929">
    <property type="entry name" value="RNase_H-like_EbsB-rel"/>
</dbReference>
<organism evidence="3 4">
    <name type="scientific">Microthlaspi erraticum</name>
    <dbReference type="NCBI Taxonomy" id="1685480"/>
    <lineage>
        <taxon>Eukaryota</taxon>
        <taxon>Viridiplantae</taxon>
        <taxon>Streptophyta</taxon>
        <taxon>Embryophyta</taxon>
        <taxon>Tracheophyta</taxon>
        <taxon>Spermatophyta</taxon>
        <taxon>Magnoliopsida</taxon>
        <taxon>eudicotyledons</taxon>
        <taxon>Gunneridae</taxon>
        <taxon>Pentapetalae</taxon>
        <taxon>rosids</taxon>
        <taxon>malvids</taxon>
        <taxon>Brassicales</taxon>
        <taxon>Brassicaceae</taxon>
        <taxon>Coluteocarpeae</taxon>
        <taxon>Microthlaspi</taxon>
    </lineage>
</organism>
<dbReference type="OrthoDB" id="1101299at2759"/>
<accession>A0A6D2I6Z4</accession>
<keyword evidence="4" id="KW-1185">Reference proteome</keyword>
<evidence type="ECO:0000313" key="4">
    <source>
        <dbReference type="Proteomes" id="UP000467841"/>
    </source>
</evidence>
<dbReference type="EMBL" id="CACVBM020000566">
    <property type="protein sequence ID" value="CAA7020952.1"/>
    <property type="molecule type" value="Genomic_DNA"/>
</dbReference>
<dbReference type="Pfam" id="PF13966">
    <property type="entry name" value="zf-RVT"/>
    <property type="match status" value="1"/>
</dbReference>
<reference evidence="3" key="1">
    <citation type="submission" date="2020-01" db="EMBL/GenBank/DDBJ databases">
        <authorList>
            <person name="Mishra B."/>
        </authorList>
    </citation>
    <scope>NUCLEOTIDE SEQUENCE [LARGE SCALE GENOMIC DNA]</scope>
</reference>
<dbReference type="Gene3D" id="3.30.420.10">
    <property type="entry name" value="Ribonuclease H-like superfamily/Ribonuclease H"/>
    <property type="match status" value="1"/>
</dbReference>
<dbReference type="InterPro" id="IPR002156">
    <property type="entry name" value="RNaseH_domain"/>
</dbReference>
<evidence type="ECO:0000259" key="2">
    <source>
        <dbReference type="Pfam" id="PF13966"/>
    </source>
</evidence>
<dbReference type="SUPFAM" id="SSF53098">
    <property type="entry name" value="Ribonuclease H-like"/>
    <property type="match status" value="1"/>
</dbReference>
<dbReference type="InterPro" id="IPR044730">
    <property type="entry name" value="RNase_H-like_dom_plant"/>
</dbReference>